<keyword evidence="3" id="KW-0325">Glycoprotein</keyword>
<evidence type="ECO:0000256" key="3">
    <source>
        <dbReference type="ARBA" id="ARBA00023180"/>
    </source>
</evidence>
<evidence type="ECO:0000256" key="1">
    <source>
        <dbReference type="ARBA" id="ARBA00004613"/>
    </source>
</evidence>
<dbReference type="InterPro" id="IPR010255">
    <property type="entry name" value="Haem_peroxidase_sf"/>
</dbReference>
<dbReference type="PROSITE" id="PS50292">
    <property type="entry name" value="PEROXIDASE_3"/>
    <property type="match status" value="1"/>
</dbReference>
<dbReference type="Pfam" id="PF03098">
    <property type="entry name" value="An_peroxidase"/>
    <property type="match status" value="1"/>
</dbReference>
<keyword evidence="2" id="KW-0964">Secreted</keyword>
<comment type="caution">
    <text evidence="4">The sequence shown here is derived from an EMBL/GenBank/DDBJ whole genome shotgun (WGS) entry which is preliminary data.</text>
</comment>
<dbReference type="InterPro" id="IPR019791">
    <property type="entry name" value="Haem_peroxidase_animal"/>
</dbReference>
<evidence type="ECO:0000313" key="5">
    <source>
        <dbReference type="Proteomes" id="UP001203880"/>
    </source>
</evidence>
<dbReference type="InterPro" id="IPR037120">
    <property type="entry name" value="Haem_peroxidase_sf_animal"/>
</dbReference>
<keyword evidence="5" id="KW-1185">Reference proteome</keyword>
<dbReference type="PANTHER" id="PTHR11475">
    <property type="entry name" value="OXIDASE/PEROXIDASE"/>
    <property type="match status" value="1"/>
</dbReference>
<evidence type="ECO:0000256" key="2">
    <source>
        <dbReference type="ARBA" id="ARBA00022525"/>
    </source>
</evidence>
<protein>
    <recommendedName>
        <fullName evidence="6">Heme peroxidase</fullName>
    </recommendedName>
</protein>
<reference evidence="4" key="1">
    <citation type="submission" date="2022-05" db="EMBL/GenBank/DDBJ databases">
        <authorList>
            <person name="Park J.-S."/>
        </authorList>
    </citation>
    <scope>NUCLEOTIDE SEQUENCE</scope>
    <source>
        <strain evidence="4">2012CJ41-6</strain>
    </source>
</reference>
<dbReference type="Proteomes" id="UP001203880">
    <property type="component" value="Unassembled WGS sequence"/>
</dbReference>
<dbReference type="PANTHER" id="PTHR11475:SF4">
    <property type="entry name" value="CHORION PEROXIDASE"/>
    <property type="match status" value="1"/>
</dbReference>
<organism evidence="4 5">
    <name type="scientific">Ruegeria spongiae</name>
    <dbReference type="NCBI Taxonomy" id="2942209"/>
    <lineage>
        <taxon>Bacteria</taxon>
        <taxon>Pseudomonadati</taxon>
        <taxon>Pseudomonadota</taxon>
        <taxon>Alphaproteobacteria</taxon>
        <taxon>Rhodobacterales</taxon>
        <taxon>Roseobacteraceae</taxon>
        <taxon>Ruegeria</taxon>
    </lineage>
</organism>
<accession>A0ABT0Q2F2</accession>
<dbReference type="SUPFAM" id="SSF48113">
    <property type="entry name" value="Heme-dependent peroxidases"/>
    <property type="match status" value="1"/>
</dbReference>
<dbReference type="EMBL" id="JAMFMB010000012">
    <property type="protein sequence ID" value="MCL6284051.1"/>
    <property type="molecule type" value="Genomic_DNA"/>
</dbReference>
<dbReference type="Gene3D" id="1.10.640.10">
    <property type="entry name" value="Haem peroxidase domain superfamily, animal type"/>
    <property type="match status" value="1"/>
</dbReference>
<sequence>MAHGSRHFDILAPRSKFYHGPFGRICPDLPAWPGMDDAALKQVANDLMVEVPGKTPGELTDPGTIDDLEDQFGSDIPAGYTYFGQFVDHDITFDPTALSMRRTDPNGLLNFRTPRLDLDNVYGRGPADQPYLYDPSDKAKLAIGAVSNDASLPDLPRLNGTAVIGDMRNDENSMVSQLQLAFLLAHNRLVDRARAVTPGISTSDAFEAARTTLRWLYQHIVWHDFLRRILLPGTHCCALSLEEACGGRKHWVCGLDDIYSWKHQPYMPVEFSVAAYRFGHSMVRNAYQTNFPVRGFGAFAPIFDNSGVADPDDLKGFRPMLARNSIQWDWFLPMTTSRPPFPQMARKIDAKMSNALSFLHEGPVGDNLNILAFRNLKRGMQMGLPSGSDVARKFCVDPIALCEGEPDSLWYYILREGQDVGGNSLGAVGSIIVAAVFAGLLKGDPCSWINVAPCWSPDDDPLLEEGDKIDDPSWSLASVIRLAGLKPDGIGFA</sequence>
<comment type="subcellular location">
    <subcellularLocation>
        <location evidence="1">Secreted</location>
    </subcellularLocation>
</comment>
<name>A0ABT0Q2F2_9RHOB</name>
<dbReference type="RefSeq" id="WP_249710015.1">
    <property type="nucleotide sequence ID" value="NZ_JAMFMB010000012.1"/>
</dbReference>
<proteinExistence type="predicted"/>
<gene>
    <name evidence="4" type="ORF">M3P21_10970</name>
</gene>
<evidence type="ECO:0008006" key="6">
    <source>
        <dbReference type="Google" id="ProtNLM"/>
    </source>
</evidence>
<evidence type="ECO:0000313" key="4">
    <source>
        <dbReference type="EMBL" id="MCL6284051.1"/>
    </source>
</evidence>